<gene>
    <name evidence="1" type="ORF">JR316_0011078</name>
</gene>
<accession>A0ACB8GPL8</accession>
<comment type="caution">
    <text evidence="1">The sequence shown here is derived from an EMBL/GenBank/DDBJ whole genome shotgun (WGS) entry which is preliminary data.</text>
</comment>
<evidence type="ECO:0000313" key="2">
    <source>
        <dbReference type="Proteomes" id="UP000664032"/>
    </source>
</evidence>
<dbReference type="Proteomes" id="UP000664032">
    <property type="component" value="Unassembled WGS sequence"/>
</dbReference>
<keyword evidence="2" id="KW-1185">Reference proteome</keyword>
<sequence>MFWRHPQLVYFTYSVNTEYSQALTVVRDLLAITRIYRCGRFSEMTGGRGGLADLCSSFTIALWTTSYLWAKAPPSERDEFTPRKIRFGDVQAVTLLNGGKLGLLGYIKFSPRSPSKPLLKKFISSGMRDTYLVCSRTLHVWRGLWLFDIDGSDENLAKLKPSGLLTDIQNNAGITYMYRVSNCNDRPTTFTSPIASVTTSARPIRTFNKVGLEPRAIQSDRRKWACSACCRTTGNRRLSEELFRSDNVRLPAGRIRLSSSVRMQINVRNNSRSFARDRQYDLCSTVVGARASAYGGGW</sequence>
<dbReference type="EMBL" id="JAFIQS020000010">
    <property type="protein sequence ID" value="KAH9477161.1"/>
    <property type="molecule type" value="Genomic_DNA"/>
</dbReference>
<protein>
    <submittedName>
        <fullName evidence="1">Uncharacterized protein</fullName>
    </submittedName>
</protein>
<proteinExistence type="predicted"/>
<organism evidence="1 2">
    <name type="scientific">Psilocybe cubensis</name>
    <name type="common">Psychedelic mushroom</name>
    <name type="synonym">Stropharia cubensis</name>
    <dbReference type="NCBI Taxonomy" id="181762"/>
    <lineage>
        <taxon>Eukaryota</taxon>
        <taxon>Fungi</taxon>
        <taxon>Dikarya</taxon>
        <taxon>Basidiomycota</taxon>
        <taxon>Agaricomycotina</taxon>
        <taxon>Agaricomycetes</taxon>
        <taxon>Agaricomycetidae</taxon>
        <taxon>Agaricales</taxon>
        <taxon>Agaricineae</taxon>
        <taxon>Strophariaceae</taxon>
        <taxon>Psilocybe</taxon>
    </lineage>
</organism>
<name>A0ACB8GPL8_PSICU</name>
<reference evidence="1" key="1">
    <citation type="submission" date="2021-10" db="EMBL/GenBank/DDBJ databases">
        <title>Psilocybe cubensis genome.</title>
        <authorList>
            <person name="Mckernan K.J."/>
            <person name="Crawford S."/>
            <person name="Trippe A."/>
            <person name="Kane L.T."/>
            <person name="Mclaughlin S."/>
        </authorList>
    </citation>
    <scope>NUCLEOTIDE SEQUENCE</scope>
    <source>
        <strain evidence="1">MGC-MH-2018</strain>
    </source>
</reference>
<evidence type="ECO:0000313" key="1">
    <source>
        <dbReference type="EMBL" id="KAH9477161.1"/>
    </source>
</evidence>